<accession>A0A923I251</accession>
<name>A0A923I251_9BURK</name>
<dbReference type="RefSeq" id="WP_186881200.1">
    <property type="nucleotide sequence ID" value="NZ_JACOGG010000008.1"/>
</dbReference>
<gene>
    <name evidence="1" type="ORF">H8K47_09745</name>
</gene>
<proteinExistence type="predicted"/>
<comment type="caution">
    <text evidence="1">The sequence shown here is derived from an EMBL/GenBank/DDBJ whole genome shotgun (WGS) entry which is preliminary data.</text>
</comment>
<dbReference type="EMBL" id="JACOGG010000008">
    <property type="protein sequence ID" value="MBC3935642.1"/>
    <property type="molecule type" value="Genomic_DNA"/>
</dbReference>
<sequence>MLKLFFSSSVQIGIGINEVIVRHQKRTGKFYSSSTVTKSSINNSQPWDTQLRTLLTENKIRNRTCYVHLSNDFVRHFIVKPAKNTVSLRDCRDVAYARFQTLFGEKYEDWLIQGDWNQQYPFFACAIPKSLLHQLTQLTTEFKLRVLNTTPQLASVWNAHRKALSAGDLLIVIDKNLLQIICIQQHGIGDIRMIPFFDTHEVQHNWLDQQIRIESLRLGLSEIKKIHLVGNLPIAWKNSSVGIIDLTTKNTIPQTTSILHYVIGYERK</sequence>
<evidence type="ECO:0000313" key="1">
    <source>
        <dbReference type="EMBL" id="MBC3935642.1"/>
    </source>
</evidence>
<organism evidence="1 2">
    <name type="scientific">Undibacterium rugosum</name>
    <dbReference type="NCBI Taxonomy" id="2762291"/>
    <lineage>
        <taxon>Bacteria</taxon>
        <taxon>Pseudomonadati</taxon>
        <taxon>Pseudomonadota</taxon>
        <taxon>Betaproteobacteria</taxon>
        <taxon>Burkholderiales</taxon>
        <taxon>Oxalobacteraceae</taxon>
        <taxon>Undibacterium</taxon>
    </lineage>
</organism>
<evidence type="ECO:0000313" key="2">
    <source>
        <dbReference type="Proteomes" id="UP000612361"/>
    </source>
</evidence>
<reference evidence="1" key="1">
    <citation type="submission" date="2020-08" db="EMBL/GenBank/DDBJ databases">
        <title>Novel species isolated from subtropical streams in China.</title>
        <authorList>
            <person name="Lu H."/>
        </authorList>
    </citation>
    <scope>NUCLEOTIDE SEQUENCE</scope>
    <source>
        <strain evidence="1">CY7W</strain>
    </source>
</reference>
<protein>
    <submittedName>
        <fullName evidence="1">Uncharacterized protein</fullName>
    </submittedName>
</protein>
<dbReference type="Proteomes" id="UP000612361">
    <property type="component" value="Unassembled WGS sequence"/>
</dbReference>
<dbReference type="AlphaFoldDB" id="A0A923I251"/>
<keyword evidence="2" id="KW-1185">Reference proteome</keyword>